<evidence type="ECO:0000256" key="1">
    <source>
        <dbReference type="SAM" id="Coils"/>
    </source>
</evidence>
<name>A0A840GGC1_RHOTE</name>
<dbReference type="EMBL" id="JACIGE010000006">
    <property type="protein sequence ID" value="MBB4247552.1"/>
    <property type="molecule type" value="Genomic_DNA"/>
</dbReference>
<keyword evidence="2" id="KW-0812">Transmembrane</keyword>
<dbReference type="AlphaFoldDB" id="A0A840GGC1"/>
<evidence type="ECO:0000313" key="3">
    <source>
        <dbReference type="EMBL" id="MBB4247552.1"/>
    </source>
</evidence>
<feature type="transmembrane region" description="Helical" evidence="2">
    <location>
        <begin position="26"/>
        <end position="50"/>
    </location>
</feature>
<feature type="transmembrane region" description="Helical" evidence="2">
    <location>
        <begin position="141"/>
        <end position="158"/>
    </location>
</feature>
<keyword evidence="4" id="KW-1185">Reference proteome</keyword>
<evidence type="ECO:0000313" key="4">
    <source>
        <dbReference type="Proteomes" id="UP000587070"/>
    </source>
</evidence>
<keyword evidence="1" id="KW-0175">Coiled coil</keyword>
<protein>
    <submittedName>
        <fullName evidence="3">Uncharacterized protein</fullName>
    </submittedName>
</protein>
<feature type="transmembrane region" description="Helical" evidence="2">
    <location>
        <begin position="62"/>
        <end position="80"/>
    </location>
</feature>
<reference evidence="3 4" key="1">
    <citation type="submission" date="2020-08" db="EMBL/GenBank/DDBJ databases">
        <title>Genome sequencing of Purple Non-Sulfur Bacteria from various extreme environments.</title>
        <authorList>
            <person name="Mayer M."/>
        </authorList>
    </citation>
    <scope>NUCLEOTIDE SEQUENCE [LARGE SCALE GENOMIC DNA]</scope>
    <source>
        <strain evidence="3 4">2761</strain>
    </source>
</reference>
<gene>
    <name evidence="3" type="ORF">GGD90_001926</name>
</gene>
<comment type="caution">
    <text evidence="3">The sequence shown here is derived from an EMBL/GenBank/DDBJ whole genome shotgun (WGS) entry which is preliminary data.</text>
</comment>
<organism evidence="3 4">
    <name type="scientific">Rhodocyclus tenuis</name>
    <name type="common">Rhodospirillum tenue</name>
    <dbReference type="NCBI Taxonomy" id="1066"/>
    <lineage>
        <taxon>Bacteria</taxon>
        <taxon>Pseudomonadati</taxon>
        <taxon>Pseudomonadota</taxon>
        <taxon>Betaproteobacteria</taxon>
        <taxon>Rhodocyclales</taxon>
        <taxon>Rhodocyclaceae</taxon>
        <taxon>Rhodocyclus</taxon>
    </lineage>
</organism>
<keyword evidence="2" id="KW-0472">Membrane</keyword>
<sequence>MGQNARGISDKEKTALWEVFKGPLTLILYGIAGVIVVLAIKATGLFQDVAGFLTFGKSAERIATLVFLVGLGFAAFLWWLCARYFQLLREANPGENLLTSLKDLPMALPEGTVRAIIALIIGVVGLPLLVFSKELGLSDAIAGYVNGIIIGVFSYYFGTRANAGDAQTTRQTVKMLDTAQATNATLEQKVNELNGEVEQVDGLKTSLQASDFDRQTTRLQEQLTQAEVLIDVLGPALPKGLIPDGAGDALKTAQQVLASARQLKAGEITGETVTQVASAAETLIGKSPLTALLKTAAGAMPALANLTPAAGVALLLGVAWRLGSDQYRRWVARVLDAPYDPQLISLGLITPTSAEIAFKDCPIFKKAFADRLQQPAFISDLLDAVLRDDAADRLWAAYGAKSECFASRGELEQGLNEFRGALLWDQSASDINPTQIREAQAVLAGTPLAGGEPAPEQVNAALREIATNSNASDEQRSALQALVLLVGSLRQAKLDPLKLIAEGWKS</sequence>
<evidence type="ECO:0000256" key="2">
    <source>
        <dbReference type="SAM" id="Phobius"/>
    </source>
</evidence>
<dbReference type="RefSeq" id="WP_153116573.1">
    <property type="nucleotide sequence ID" value="NZ_JACIGE010000006.1"/>
</dbReference>
<proteinExistence type="predicted"/>
<feature type="coiled-coil region" evidence="1">
    <location>
        <begin position="176"/>
        <end position="203"/>
    </location>
</feature>
<feature type="transmembrane region" description="Helical" evidence="2">
    <location>
        <begin position="111"/>
        <end position="129"/>
    </location>
</feature>
<dbReference type="OrthoDB" id="7271146at2"/>
<dbReference type="Proteomes" id="UP000587070">
    <property type="component" value="Unassembled WGS sequence"/>
</dbReference>
<keyword evidence="2" id="KW-1133">Transmembrane helix</keyword>
<accession>A0A840GGC1</accession>